<gene>
    <name evidence="1" type="ORF">VA7868_04307</name>
</gene>
<name>A0A1M6DSQ7_9VIBR</name>
<sequence length="52" mass="6059">MVEHVCQRPVTQKYPDKVHLFLFVCIFLIHGELKHGELKDVESTDIDPVRVV</sequence>
<evidence type="ECO:0000313" key="1">
    <source>
        <dbReference type="EMBL" id="SHI76169.1"/>
    </source>
</evidence>
<keyword evidence="2" id="KW-1185">Reference proteome</keyword>
<dbReference type="EMBL" id="FQXZ01000046">
    <property type="protein sequence ID" value="SHI76169.1"/>
    <property type="molecule type" value="Genomic_DNA"/>
</dbReference>
<protein>
    <submittedName>
        <fullName evidence="1">Uncharacterized protein</fullName>
    </submittedName>
</protein>
<dbReference type="STRING" id="1216006.VA7868_04307"/>
<evidence type="ECO:0000313" key="2">
    <source>
        <dbReference type="Proteomes" id="UP000184608"/>
    </source>
</evidence>
<dbReference type="AlphaFoldDB" id="A0A1M6DSQ7"/>
<dbReference type="RefSeq" id="WP_175561607.1">
    <property type="nucleotide sequence ID" value="NZ_FQXZ01000046.1"/>
</dbReference>
<dbReference type="Proteomes" id="UP000184608">
    <property type="component" value="Unassembled WGS sequence"/>
</dbReference>
<accession>A0A1M6DSQ7</accession>
<reference evidence="1 2" key="1">
    <citation type="submission" date="2016-11" db="EMBL/GenBank/DDBJ databases">
        <authorList>
            <person name="Jaros S."/>
            <person name="Januszkiewicz K."/>
            <person name="Wedrychowicz H."/>
        </authorList>
    </citation>
    <scope>NUCLEOTIDE SEQUENCE [LARGE SCALE GENOMIC DNA]</scope>
    <source>
        <strain evidence="1 2">CECT 7868</strain>
    </source>
</reference>
<organism evidence="1 2">
    <name type="scientific">Vibrio aerogenes CECT 7868</name>
    <dbReference type="NCBI Taxonomy" id="1216006"/>
    <lineage>
        <taxon>Bacteria</taxon>
        <taxon>Pseudomonadati</taxon>
        <taxon>Pseudomonadota</taxon>
        <taxon>Gammaproteobacteria</taxon>
        <taxon>Vibrionales</taxon>
        <taxon>Vibrionaceae</taxon>
        <taxon>Vibrio</taxon>
    </lineage>
</organism>
<proteinExistence type="predicted"/>